<evidence type="ECO:0000313" key="1">
    <source>
        <dbReference type="EMBL" id="GAH89569.1"/>
    </source>
</evidence>
<evidence type="ECO:0008006" key="2">
    <source>
        <dbReference type="Google" id="ProtNLM"/>
    </source>
</evidence>
<sequence length="139" mass="16478">DVNVIMDGVEMNVIYQYVHHVIHINCVCFHINVYVIMDGMEMNVIYQFVIDFVEYMNIVIMKEYVYVIMDGVEMNVIYQYIHHVIHTHQLCVFPDKCICDYGWSGNKCNYQLASKTTCDLLEDMFLFLVPLIKNYTKII</sequence>
<comment type="caution">
    <text evidence="1">The sequence shown here is derived from an EMBL/GenBank/DDBJ whole genome shotgun (WGS) entry which is preliminary data.</text>
</comment>
<name>X1KHE3_9ZZZZ</name>
<reference evidence="1" key="1">
    <citation type="journal article" date="2014" name="Front. Microbiol.">
        <title>High frequency of phylogenetically diverse reductive dehalogenase-homologous genes in deep subseafloor sedimentary metagenomes.</title>
        <authorList>
            <person name="Kawai M."/>
            <person name="Futagami T."/>
            <person name="Toyoda A."/>
            <person name="Takaki Y."/>
            <person name="Nishi S."/>
            <person name="Hori S."/>
            <person name="Arai W."/>
            <person name="Tsubouchi T."/>
            <person name="Morono Y."/>
            <person name="Uchiyama I."/>
            <person name="Ito T."/>
            <person name="Fujiyama A."/>
            <person name="Inagaki F."/>
            <person name="Takami H."/>
        </authorList>
    </citation>
    <scope>NUCLEOTIDE SEQUENCE</scope>
    <source>
        <strain evidence="1">Expedition CK06-06</strain>
    </source>
</reference>
<dbReference type="EMBL" id="BARU01036416">
    <property type="protein sequence ID" value="GAH89569.1"/>
    <property type="molecule type" value="Genomic_DNA"/>
</dbReference>
<accession>X1KHE3</accession>
<proteinExistence type="predicted"/>
<feature type="non-terminal residue" evidence="1">
    <location>
        <position position="1"/>
    </location>
</feature>
<gene>
    <name evidence="1" type="ORF">S03H2_56864</name>
</gene>
<dbReference type="AlphaFoldDB" id="X1KHE3"/>
<organism evidence="1">
    <name type="scientific">marine sediment metagenome</name>
    <dbReference type="NCBI Taxonomy" id="412755"/>
    <lineage>
        <taxon>unclassified sequences</taxon>
        <taxon>metagenomes</taxon>
        <taxon>ecological metagenomes</taxon>
    </lineage>
</organism>
<protein>
    <recommendedName>
        <fullName evidence="2">EGF-like domain-containing protein</fullName>
    </recommendedName>
</protein>